<feature type="transmembrane region" description="Helical" evidence="1">
    <location>
        <begin position="159"/>
        <end position="184"/>
    </location>
</feature>
<dbReference type="Proteomes" id="UP001064933">
    <property type="component" value="Chromosome"/>
</dbReference>
<dbReference type="EMBL" id="CP104562">
    <property type="protein sequence ID" value="UXH80166.1"/>
    <property type="molecule type" value="Genomic_DNA"/>
</dbReference>
<feature type="transmembrane region" description="Helical" evidence="1">
    <location>
        <begin position="6"/>
        <end position="28"/>
    </location>
</feature>
<keyword evidence="1" id="KW-0472">Membrane</keyword>
<evidence type="ECO:0000256" key="1">
    <source>
        <dbReference type="SAM" id="Phobius"/>
    </source>
</evidence>
<keyword evidence="1" id="KW-1133">Transmembrane helix</keyword>
<name>A0ABY6B8A0_9BURK</name>
<evidence type="ECO:0000313" key="3">
    <source>
        <dbReference type="Proteomes" id="UP001064933"/>
    </source>
</evidence>
<keyword evidence="3" id="KW-1185">Reference proteome</keyword>
<proteinExistence type="predicted"/>
<gene>
    <name evidence="2" type="ORF">N4261_09915</name>
</gene>
<evidence type="ECO:0000313" key="2">
    <source>
        <dbReference type="EMBL" id="UXH80166.1"/>
    </source>
</evidence>
<organism evidence="2 3">
    <name type="scientific">Roseateles amylovorans</name>
    <dbReference type="NCBI Taxonomy" id="2978473"/>
    <lineage>
        <taxon>Bacteria</taxon>
        <taxon>Pseudomonadati</taxon>
        <taxon>Pseudomonadota</taxon>
        <taxon>Betaproteobacteria</taxon>
        <taxon>Burkholderiales</taxon>
        <taxon>Sphaerotilaceae</taxon>
        <taxon>Roseateles</taxon>
    </lineage>
</organism>
<dbReference type="RefSeq" id="WP_261759984.1">
    <property type="nucleotide sequence ID" value="NZ_CP104562.2"/>
</dbReference>
<feature type="transmembrane region" description="Helical" evidence="1">
    <location>
        <begin position="71"/>
        <end position="93"/>
    </location>
</feature>
<accession>A0ABY6B8A0</accession>
<keyword evidence="1" id="KW-0812">Transmembrane</keyword>
<reference evidence="2" key="1">
    <citation type="submission" date="2022-10" db="EMBL/GenBank/DDBJ databases">
        <title>Characterization and whole genome sequencing of a new Roseateles species, isolated from fresh water.</title>
        <authorList>
            <person name="Guliayeva D.Y."/>
            <person name="Akhremchuk A.E."/>
            <person name="Sikolenko M.A."/>
            <person name="Valentovich L.N."/>
            <person name="Sidarenka A.V."/>
        </authorList>
    </citation>
    <scope>NUCLEOTIDE SEQUENCE</scope>
    <source>
        <strain evidence="2">BIM B-1768</strain>
    </source>
</reference>
<feature type="transmembrane region" description="Helical" evidence="1">
    <location>
        <begin position="40"/>
        <end position="65"/>
    </location>
</feature>
<sequence length="231" mass="25308">MWAFLLPISAVLTMAPVTGVLFLLYGLHMTYRSRFSPDEGLLSFLVGIAFFGSLLVASTTSLAWQAQRSDLGGLALALAVAGGTGSVVLGFLVEKRRLSDRVDGIPVVLKPLVDLQKHRLRSLPVERPAPAIGRIAFLAALVMNVPLVLQLHGFDGNSALWLVMPLLFAAVAYILATGVGPALARIQSLQEIERRTGRQFTTERLEELAEMRNGLWLARWLCRDEDFGVER</sequence>
<protein>
    <submittedName>
        <fullName evidence="2">Uncharacterized protein</fullName>
    </submittedName>
</protein>
<feature type="transmembrane region" description="Helical" evidence="1">
    <location>
        <begin position="131"/>
        <end position="153"/>
    </location>
</feature>